<organism evidence="7 8">
    <name type="scientific">Ooceraea biroi</name>
    <name type="common">Clonal raider ant</name>
    <name type="synonym">Cerapachys biroi</name>
    <dbReference type="NCBI Taxonomy" id="2015173"/>
    <lineage>
        <taxon>Eukaryota</taxon>
        <taxon>Metazoa</taxon>
        <taxon>Ecdysozoa</taxon>
        <taxon>Arthropoda</taxon>
        <taxon>Hexapoda</taxon>
        <taxon>Insecta</taxon>
        <taxon>Pterygota</taxon>
        <taxon>Neoptera</taxon>
        <taxon>Endopterygota</taxon>
        <taxon>Hymenoptera</taxon>
        <taxon>Apocrita</taxon>
        <taxon>Aculeata</taxon>
        <taxon>Formicoidea</taxon>
        <taxon>Formicidae</taxon>
        <taxon>Dorylinae</taxon>
        <taxon>Ooceraea</taxon>
    </lineage>
</organism>
<proteinExistence type="inferred from homology"/>
<dbReference type="InterPro" id="IPR051419">
    <property type="entry name" value="Lys/N-term_MeTrsfase_sf"/>
</dbReference>
<dbReference type="CDD" id="cd02440">
    <property type="entry name" value="AdoMet_MTases"/>
    <property type="match status" value="1"/>
</dbReference>
<dbReference type="GO" id="GO:0008168">
    <property type="term" value="F:methyltransferase activity"/>
    <property type="evidence" value="ECO:0007669"/>
    <property type="project" value="UniProtKB-KW"/>
</dbReference>
<dbReference type="Gene3D" id="3.40.50.150">
    <property type="entry name" value="Vaccinia Virus protein VP39"/>
    <property type="match status" value="2"/>
</dbReference>
<keyword evidence="3 7" id="KW-0808">Transferase</keyword>
<dbReference type="PANTHER" id="PTHR12176:SF78">
    <property type="entry name" value="EEF1A LYSINE AND N-TERMINAL METHYLTRANSFERASE"/>
    <property type="match status" value="1"/>
</dbReference>
<dbReference type="OMA" id="FEWYGAF"/>
<gene>
    <name evidence="7" type="ORF">X777_10751</name>
</gene>
<accession>A0A026W507</accession>
<evidence type="ECO:0000256" key="1">
    <source>
        <dbReference type="ARBA" id="ARBA00008361"/>
    </source>
</evidence>
<dbReference type="AlphaFoldDB" id="A0A026W507"/>
<dbReference type="SUPFAM" id="SSF53335">
    <property type="entry name" value="S-adenosyl-L-methionine-dependent methyltransferases"/>
    <property type="match status" value="1"/>
</dbReference>
<dbReference type="GO" id="GO:0032259">
    <property type="term" value="P:methylation"/>
    <property type="evidence" value="ECO:0007669"/>
    <property type="project" value="UniProtKB-KW"/>
</dbReference>
<evidence type="ECO:0000313" key="7">
    <source>
        <dbReference type="EMBL" id="EZA50701.1"/>
    </source>
</evidence>
<dbReference type="InterPro" id="IPR013216">
    <property type="entry name" value="Methyltransf_11"/>
</dbReference>
<evidence type="ECO:0000256" key="3">
    <source>
        <dbReference type="ARBA" id="ARBA00022679"/>
    </source>
</evidence>
<feature type="transmembrane region" description="Helical" evidence="5">
    <location>
        <begin position="481"/>
        <end position="499"/>
    </location>
</feature>
<evidence type="ECO:0000256" key="5">
    <source>
        <dbReference type="SAM" id="Phobius"/>
    </source>
</evidence>
<comment type="similarity">
    <text evidence="1">Belongs to the methyltransferase superfamily.</text>
</comment>
<protein>
    <submittedName>
        <fullName evidence="7">Methyltransferase-like protein</fullName>
    </submittedName>
</protein>
<name>A0A026W507_OOCBI</name>
<sequence length="610" mass="69045">MSLLPKTHEEFSHVEYWDTFFKKRGKKAFEWYGEFPELCEILLKYIKRNDNILIAGCGNSTVGMSLYDADYKNITNIDISHTVIKQMHDINKTARPDLVYEHMDATQMTYPDEKFSVVLDKGTLDALMPDTKDTTIATIDKYFKEITRVLRNGGRYVCISLLQEHILRKLLSYFPASDFMFRISRCHGAESKARAEEGSSIPIFVIIATKFTKLPRKLLEIALVDGPPERLSSVDDMVSAVLSTQQSALVCNKLHKSNIADIGELSLDLHRPGDKHPRFTVYVIDRPCKRCSTRTYAAFIVPQGKETDWLFNTKEGRQEVLKSAGRDRLAIITLRREHTFESLDRVKDELAECVRDLAPADLCENYSIPFLSLGHIGTCYEGKSDMSGAFVVEDVKDEGNELRRLIFLNNPYVIQSEARLKEAKSRRGNTRKVVDFGFLACEYHVYMIGCVNAVMNTEAEDEILILGLGGGGLCMFLHHCFPKAIILCVIAMGLVAGPFQDNQTRPYDIHYVAIFHVAVCGYVFINVVLIMGHLMGERLPKKTALIFTTMGMIMCGTAGIVLLCEWDNFSANLIRAYLQEYKNRIMAAGFFAILAAVVFAIDTYFTNKYN</sequence>
<dbReference type="Proteomes" id="UP000053097">
    <property type="component" value="Unassembled WGS sequence"/>
</dbReference>
<feature type="transmembrane region" description="Helical" evidence="5">
    <location>
        <begin position="585"/>
        <end position="605"/>
    </location>
</feature>
<dbReference type="Pfam" id="PF08241">
    <property type="entry name" value="Methyltransf_11"/>
    <property type="match status" value="1"/>
</dbReference>
<evidence type="ECO:0000256" key="4">
    <source>
        <dbReference type="ARBA" id="ARBA00023268"/>
    </source>
</evidence>
<dbReference type="OrthoDB" id="411785at2759"/>
<feature type="transmembrane region" description="Helical" evidence="5">
    <location>
        <begin position="511"/>
        <end position="532"/>
    </location>
</feature>
<dbReference type="PANTHER" id="PTHR12176">
    <property type="entry name" value="SAM-DEPENDENT METHYLTRANSFERASE SUPERFAMILY PROTEIN"/>
    <property type="match status" value="1"/>
</dbReference>
<dbReference type="EMBL" id="KK107447">
    <property type="protein sequence ID" value="EZA50701.1"/>
    <property type="molecule type" value="Genomic_DNA"/>
</dbReference>
<dbReference type="InterPro" id="IPR029063">
    <property type="entry name" value="SAM-dependent_MTases_sf"/>
</dbReference>
<keyword evidence="5" id="KW-1133">Transmembrane helix</keyword>
<evidence type="ECO:0000256" key="2">
    <source>
        <dbReference type="ARBA" id="ARBA00022603"/>
    </source>
</evidence>
<dbReference type="FunFam" id="3.40.50.150:FF:000110">
    <property type="entry name" value="methyltransferase-like protein 13 isoform X1"/>
    <property type="match status" value="1"/>
</dbReference>
<keyword evidence="5" id="KW-0472">Membrane</keyword>
<evidence type="ECO:0000259" key="6">
    <source>
        <dbReference type="Pfam" id="PF08241"/>
    </source>
</evidence>
<keyword evidence="2 7" id="KW-0489">Methyltransferase</keyword>
<keyword evidence="5" id="KW-0812">Transmembrane</keyword>
<keyword evidence="8" id="KW-1185">Reference proteome</keyword>
<reference evidence="7 8" key="1">
    <citation type="journal article" date="2014" name="Curr. Biol.">
        <title>The genome of the clonal raider ant Cerapachys biroi.</title>
        <authorList>
            <person name="Oxley P.R."/>
            <person name="Ji L."/>
            <person name="Fetter-Pruneda I."/>
            <person name="McKenzie S.K."/>
            <person name="Li C."/>
            <person name="Hu H."/>
            <person name="Zhang G."/>
            <person name="Kronauer D.J."/>
        </authorList>
    </citation>
    <scope>NUCLEOTIDE SEQUENCE [LARGE SCALE GENOMIC DNA]</scope>
</reference>
<keyword evidence="4" id="KW-0511">Multifunctional enzyme</keyword>
<feature type="domain" description="Methyltransferase type 11" evidence="6">
    <location>
        <begin position="55"/>
        <end position="158"/>
    </location>
</feature>
<evidence type="ECO:0000313" key="8">
    <source>
        <dbReference type="Proteomes" id="UP000053097"/>
    </source>
</evidence>
<feature type="transmembrane region" description="Helical" evidence="5">
    <location>
        <begin position="544"/>
        <end position="564"/>
    </location>
</feature>